<evidence type="ECO:0000313" key="2">
    <source>
        <dbReference type="Proteomes" id="UP001215598"/>
    </source>
</evidence>
<organism evidence="1 2">
    <name type="scientific">Mycena metata</name>
    <dbReference type="NCBI Taxonomy" id="1033252"/>
    <lineage>
        <taxon>Eukaryota</taxon>
        <taxon>Fungi</taxon>
        <taxon>Dikarya</taxon>
        <taxon>Basidiomycota</taxon>
        <taxon>Agaricomycotina</taxon>
        <taxon>Agaricomycetes</taxon>
        <taxon>Agaricomycetidae</taxon>
        <taxon>Agaricales</taxon>
        <taxon>Marasmiineae</taxon>
        <taxon>Mycenaceae</taxon>
        <taxon>Mycena</taxon>
    </lineage>
</organism>
<keyword evidence="2" id="KW-1185">Reference proteome</keyword>
<gene>
    <name evidence="1" type="ORF">B0H16DRAFT_1842618</name>
</gene>
<comment type="caution">
    <text evidence="1">The sequence shown here is derived from an EMBL/GenBank/DDBJ whole genome shotgun (WGS) entry which is preliminary data.</text>
</comment>
<accession>A0AAD7IVC0</accession>
<dbReference type="Proteomes" id="UP001215598">
    <property type="component" value="Unassembled WGS sequence"/>
</dbReference>
<reference evidence="1" key="1">
    <citation type="submission" date="2023-03" db="EMBL/GenBank/DDBJ databases">
        <title>Massive genome expansion in bonnet fungi (Mycena s.s.) driven by repeated elements and novel gene families across ecological guilds.</title>
        <authorList>
            <consortium name="Lawrence Berkeley National Laboratory"/>
            <person name="Harder C.B."/>
            <person name="Miyauchi S."/>
            <person name="Viragh M."/>
            <person name="Kuo A."/>
            <person name="Thoen E."/>
            <person name="Andreopoulos B."/>
            <person name="Lu D."/>
            <person name="Skrede I."/>
            <person name="Drula E."/>
            <person name="Henrissat B."/>
            <person name="Morin E."/>
            <person name="Kohler A."/>
            <person name="Barry K."/>
            <person name="LaButti K."/>
            <person name="Morin E."/>
            <person name="Salamov A."/>
            <person name="Lipzen A."/>
            <person name="Mereny Z."/>
            <person name="Hegedus B."/>
            <person name="Baldrian P."/>
            <person name="Stursova M."/>
            <person name="Weitz H."/>
            <person name="Taylor A."/>
            <person name="Grigoriev I.V."/>
            <person name="Nagy L.G."/>
            <person name="Martin F."/>
            <person name="Kauserud H."/>
        </authorList>
    </citation>
    <scope>NUCLEOTIDE SEQUENCE</scope>
    <source>
        <strain evidence="1">CBHHK182m</strain>
    </source>
</reference>
<evidence type="ECO:0000313" key="1">
    <source>
        <dbReference type="EMBL" id="KAJ7750539.1"/>
    </source>
</evidence>
<name>A0AAD7IVC0_9AGAR</name>
<protein>
    <submittedName>
        <fullName evidence="1">Uncharacterized protein</fullName>
    </submittedName>
</protein>
<dbReference type="AlphaFoldDB" id="A0AAD7IVC0"/>
<dbReference type="EMBL" id="JARKIB010000065">
    <property type="protein sequence ID" value="KAJ7750539.1"/>
    <property type="molecule type" value="Genomic_DNA"/>
</dbReference>
<proteinExistence type="predicted"/>
<sequence length="220" mass="24620">MALAAASRTQLNALLETADHQKLIIPAFMISILRHTDFCDHPAVDDLDIPFYSGLGQWENKTQYAQSIRDLAEKDNGWHFSARNTSAAQLQNFRIEDMAKNMKSLAPELWDLLGLLLSANRQTMEVDEDDPMETDLPEDDPTRRAQKLAERREGLITIKKVVMISVLMQSTNKNCNALESVFGIFLHASNTPSKVIEALAHMGISISTDTIENAVHSLSR</sequence>